<dbReference type="EMBL" id="GL446459">
    <property type="protein sequence ID" value="EFN87764.1"/>
    <property type="molecule type" value="Genomic_DNA"/>
</dbReference>
<dbReference type="OMA" id="NYSWHGI"/>
<feature type="signal peptide" evidence="2">
    <location>
        <begin position="1"/>
        <end position="18"/>
    </location>
</feature>
<gene>
    <name evidence="3" type="ORF">EAI_13400</name>
</gene>
<evidence type="ECO:0000256" key="2">
    <source>
        <dbReference type="SAM" id="SignalP"/>
    </source>
</evidence>
<protein>
    <submittedName>
        <fullName evidence="3">Uncharacterized protein</fullName>
    </submittedName>
</protein>
<feature type="chain" id="PRO_5003158061" evidence="2">
    <location>
        <begin position="19"/>
        <end position="275"/>
    </location>
</feature>
<evidence type="ECO:0000313" key="3">
    <source>
        <dbReference type="EMBL" id="EFN87764.1"/>
    </source>
</evidence>
<feature type="region of interest" description="Disordered" evidence="1">
    <location>
        <begin position="248"/>
        <end position="275"/>
    </location>
</feature>
<proteinExistence type="predicted"/>
<name>E2B958_HARSA</name>
<reference evidence="3 4" key="1">
    <citation type="journal article" date="2010" name="Science">
        <title>Genomic comparison of the ants Camponotus floridanus and Harpegnathos saltator.</title>
        <authorList>
            <person name="Bonasio R."/>
            <person name="Zhang G."/>
            <person name="Ye C."/>
            <person name="Mutti N.S."/>
            <person name="Fang X."/>
            <person name="Qin N."/>
            <person name="Donahue G."/>
            <person name="Yang P."/>
            <person name="Li Q."/>
            <person name="Li C."/>
            <person name="Zhang P."/>
            <person name="Huang Z."/>
            <person name="Berger S.L."/>
            <person name="Reinberg D."/>
            <person name="Wang J."/>
            <person name="Liebig J."/>
        </authorList>
    </citation>
    <scope>NUCLEOTIDE SEQUENCE [LARGE SCALE GENOMIC DNA]</scope>
    <source>
        <strain evidence="3 4">R22 G/1</strain>
    </source>
</reference>
<dbReference type="InParanoid" id="E2B958"/>
<dbReference type="AlphaFoldDB" id="E2B958"/>
<sequence>MFWCYGLLSFLLLGDTYGIPITAIKQTATVAQVFSPENTQTIDSVFKIPVATLEAVGSLVKSTAEQRQQNAEIIQKNRQERRDRLVARKEQKWKRKEEILNQRFTQQQVNRVVRHHKDPLGLDALSDFLVGHHGLLSGHYSGLLDPLGLGGGHRHRKGHHGLHGGHGSHVQNILGNRPQNTYEVHEDVNEDTTFSWHGLTAGFGSFFNTRPPNTNIKIENKVAPKEKKEKTSKYSSDDVDLYNKVAKMKNKPEREDNGPPLENKIAPRSGKIKFV</sequence>
<keyword evidence="2" id="KW-0732">Signal</keyword>
<accession>E2B958</accession>
<keyword evidence="4" id="KW-1185">Reference proteome</keyword>
<evidence type="ECO:0000313" key="4">
    <source>
        <dbReference type="Proteomes" id="UP000008237"/>
    </source>
</evidence>
<dbReference type="Proteomes" id="UP000008237">
    <property type="component" value="Unassembled WGS sequence"/>
</dbReference>
<organism evidence="4">
    <name type="scientific">Harpegnathos saltator</name>
    <name type="common">Jerdon's jumping ant</name>
    <dbReference type="NCBI Taxonomy" id="610380"/>
    <lineage>
        <taxon>Eukaryota</taxon>
        <taxon>Metazoa</taxon>
        <taxon>Ecdysozoa</taxon>
        <taxon>Arthropoda</taxon>
        <taxon>Hexapoda</taxon>
        <taxon>Insecta</taxon>
        <taxon>Pterygota</taxon>
        <taxon>Neoptera</taxon>
        <taxon>Endopterygota</taxon>
        <taxon>Hymenoptera</taxon>
        <taxon>Apocrita</taxon>
        <taxon>Aculeata</taxon>
        <taxon>Formicoidea</taxon>
        <taxon>Formicidae</taxon>
        <taxon>Ponerinae</taxon>
        <taxon>Ponerini</taxon>
        <taxon>Harpegnathos</taxon>
    </lineage>
</organism>
<evidence type="ECO:0000256" key="1">
    <source>
        <dbReference type="SAM" id="MobiDB-lite"/>
    </source>
</evidence>
<dbReference type="OrthoDB" id="7701758at2759"/>